<dbReference type="EMBL" id="CM026426">
    <property type="protein sequence ID" value="KAG0572513.1"/>
    <property type="molecule type" value="Genomic_DNA"/>
</dbReference>
<evidence type="ECO:0000256" key="1">
    <source>
        <dbReference type="SAM" id="MobiDB-lite"/>
    </source>
</evidence>
<keyword evidence="3" id="KW-1185">Reference proteome</keyword>
<feature type="compositionally biased region" description="Acidic residues" evidence="1">
    <location>
        <begin position="200"/>
        <end position="210"/>
    </location>
</feature>
<organism evidence="2 3">
    <name type="scientific">Ceratodon purpureus</name>
    <name type="common">Fire moss</name>
    <name type="synonym">Dicranum purpureum</name>
    <dbReference type="NCBI Taxonomy" id="3225"/>
    <lineage>
        <taxon>Eukaryota</taxon>
        <taxon>Viridiplantae</taxon>
        <taxon>Streptophyta</taxon>
        <taxon>Embryophyta</taxon>
        <taxon>Bryophyta</taxon>
        <taxon>Bryophytina</taxon>
        <taxon>Bryopsida</taxon>
        <taxon>Dicranidae</taxon>
        <taxon>Pseudoditrichales</taxon>
        <taxon>Ditrichaceae</taxon>
        <taxon>Ceratodon</taxon>
    </lineage>
</organism>
<dbReference type="AlphaFoldDB" id="A0A8T0HPF4"/>
<gene>
    <name evidence="2" type="ORF">KC19_VG101200</name>
</gene>
<protein>
    <submittedName>
        <fullName evidence="2">Uncharacterized protein</fullName>
    </submittedName>
</protein>
<name>A0A8T0HPF4_CERPU</name>
<evidence type="ECO:0000313" key="3">
    <source>
        <dbReference type="Proteomes" id="UP000822688"/>
    </source>
</evidence>
<feature type="compositionally biased region" description="Basic and acidic residues" evidence="1">
    <location>
        <begin position="148"/>
        <end position="162"/>
    </location>
</feature>
<comment type="caution">
    <text evidence="2">The sequence shown here is derived from an EMBL/GenBank/DDBJ whole genome shotgun (WGS) entry which is preliminary data.</text>
</comment>
<evidence type="ECO:0000313" key="2">
    <source>
        <dbReference type="EMBL" id="KAG0572513.1"/>
    </source>
</evidence>
<accession>A0A8T0HPF4</accession>
<sequence length="233" mass="25462">MYVFASLPVVQVLVYDHAIREKWRTCRCKPEVIPSSSDTMCKCLMLLLTQRVTISLADSGDPVHLVLFDPDYHPPFMNSDEADSDGPVGSADDFIERLELYTESLTDGINGLVPTGIGLPPIILCNTARPYPVESASRGGGKRWLGPPEDHTEQTIGKKREFSTSGSPQTARACRLRHLSSMGQSPMPDSEASSSSPLEEALDSDEIDGAEDLRFPVQCSHRATLCSPLRGPM</sequence>
<dbReference type="Proteomes" id="UP000822688">
    <property type="component" value="Chromosome V"/>
</dbReference>
<feature type="compositionally biased region" description="Low complexity" evidence="1">
    <location>
        <begin position="188"/>
        <end position="199"/>
    </location>
</feature>
<feature type="region of interest" description="Disordered" evidence="1">
    <location>
        <begin position="136"/>
        <end position="210"/>
    </location>
</feature>
<proteinExistence type="predicted"/>
<reference evidence="2" key="1">
    <citation type="submission" date="2020-06" db="EMBL/GenBank/DDBJ databases">
        <title>WGS assembly of Ceratodon purpureus strain R40.</title>
        <authorList>
            <person name="Carey S.B."/>
            <person name="Jenkins J."/>
            <person name="Shu S."/>
            <person name="Lovell J.T."/>
            <person name="Sreedasyam A."/>
            <person name="Maumus F."/>
            <person name="Tiley G.P."/>
            <person name="Fernandez-Pozo N."/>
            <person name="Barry K."/>
            <person name="Chen C."/>
            <person name="Wang M."/>
            <person name="Lipzen A."/>
            <person name="Daum C."/>
            <person name="Saski C.A."/>
            <person name="Payton A.C."/>
            <person name="Mcbreen J.C."/>
            <person name="Conrad R.E."/>
            <person name="Kollar L.M."/>
            <person name="Olsson S."/>
            <person name="Huttunen S."/>
            <person name="Landis J.B."/>
            <person name="Wickett N.J."/>
            <person name="Johnson M.G."/>
            <person name="Rensing S.A."/>
            <person name="Grimwood J."/>
            <person name="Schmutz J."/>
            <person name="Mcdaniel S.F."/>
        </authorList>
    </citation>
    <scope>NUCLEOTIDE SEQUENCE</scope>
    <source>
        <strain evidence="2">R40</strain>
    </source>
</reference>